<dbReference type="Pfam" id="PF13407">
    <property type="entry name" value="Peripla_BP_4"/>
    <property type="match status" value="1"/>
</dbReference>
<dbReference type="CDD" id="cd06306">
    <property type="entry name" value="PBP1_TorT-like"/>
    <property type="match status" value="1"/>
</dbReference>
<dbReference type="Gene3D" id="3.40.50.2300">
    <property type="match status" value="2"/>
</dbReference>
<dbReference type="InterPro" id="IPR028082">
    <property type="entry name" value="Peripla_BP_I"/>
</dbReference>
<keyword evidence="3" id="KW-0732">Signal</keyword>
<evidence type="ECO:0000259" key="5">
    <source>
        <dbReference type="Pfam" id="PF13407"/>
    </source>
</evidence>
<comment type="subcellular location">
    <subcellularLocation>
        <location evidence="1">Cell envelope</location>
    </subcellularLocation>
</comment>
<sequence length="363" mass="38911">MLTLLLSAFSCKEKPKSQETKETSSETEEVAKPSSYAASEVTPAFSADGTNKDVTYTTLDKATKPWKICVSFPHMKDAYWLGVNYGVSDQAKKMGVQMNLVEAGGYTNLNRQISQIEDCVASGADAVVIGAISGDGLNNIIKEISDKGIPVIDLVNGVTSSDIKAKSLVSFYTMGYETGAFLAKKHPSGSEAVKVGWFPGPAGAAWVEAAHRGFMDAVNGSALEILEPKFGDTGKEVQLKLVEDVLQSNPDVKYIAGTAVTAEAAQGLIREQNLVGKVNLLAFYMTPGVYTGIERGFIMAAPAGGMVLQGRFAIDQAVRILEGKPYIKHVGPKIVVVNKDNINDIPRADILPPVNYKPEFNIN</sequence>
<evidence type="ECO:0000256" key="1">
    <source>
        <dbReference type="ARBA" id="ARBA00004196"/>
    </source>
</evidence>
<organism evidence="6 7">
    <name type="scientific">Flagellimonas aurea</name>
    <dbReference type="NCBI Taxonomy" id="2915619"/>
    <lineage>
        <taxon>Bacteria</taxon>
        <taxon>Pseudomonadati</taxon>
        <taxon>Bacteroidota</taxon>
        <taxon>Flavobacteriia</taxon>
        <taxon>Flavobacteriales</taxon>
        <taxon>Flavobacteriaceae</taxon>
        <taxon>Flagellimonas</taxon>
    </lineage>
</organism>
<dbReference type="NCBIfam" id="NF008185">
    <property type="entry name" value="PRK10936.1"/>
    <property type="match status" value="1"/>
</dbReference>
<feature type="region of interest" description="Disordered" evidence="4">
    <location>
        <begin position="12"/>
        <end position="36"/>
    </location>
</feature>
<evidence type="ECO:0000256" key="2">
    <source>
        <dbReference type="ARBA" id="ARBA00007639"/>
    </source>
</evidence>
<keyword evidence="7" id="KW-1185">Reference proteome</keyword>
<gene>
    <name evidence="6" type="primary">torT</name>
    <name evidence="6" type="ORF">J0656_18650</name>
</gene>
<evidence type="ECO:0000313" key="7">
    <source>
        <dbReference type="Proteomes" id="UP000664044"/>
    </source>
</evidence>
<dbReference type="RefSeq" id="WP_207036636.1">
    <property type="nucleotide sequence ID" value="NZ_JAFLNL010000015.1"/>
</dbReference>
<protein>
    <submittedName>
        <fullName evidence="6">TMAO reductase system periplasmic protein TorT</fullName>
    </submittedName>
</protein>
<evidence type="ECO:0000256" key="4">
    <source>
        <dbReference type="SAM" id="MobiDB-lite"/>
    </source>
</evidence>
<evidence type="ECO:0000256" key="3">
    <source>
        <dbReference type="ARBA" id="ARBA00022729"/>
    </source>
</evidence>
<reference evidence="6 7" key="1">
    <citation type="submission" date="2021-03" db="EMBL/GenBank/DDBJ databases">
        <title>Muricauda lutimaris sp. nov. and Muricauda ruestringensis sp. nov, two marine members of the Flavobacteriaceae isolated from deep sea sediments of Western Pacific.</title>
        <authorList>
            <person name="Zhao S."/>
            <person name="Liu R."/>
        </authorList>
    </citation>
    <scope>NUCLEOTIDE SEQUENCE [LARGE SCALE GENOMIC DNA]</scope>
    <source>
        <strain evidence="6 7">BC31-1-A7</strain>
    </source>
</reference>
<proteinExistence type="inferred from homology"/>
<dbReference type="PANTHER" id="PTHR46847">
    <property type="entry name" value="D-ALLOSE-BINDING PERIPLASMIC PROTEIN-RELATED"/>
    <property type="match status" value="1"/>
</dbReference>
<comment type="caution">
    <text evidence="6">The sequence shown here is derived from an EMBL/GenBank/DDBJ whole genome shotgun (WGS) entry which is preliminary data.</text>
</comment>
<dbReference type="EMBL" id="JAFLNL010000015">
    <property type="protein sequence ID" value="MBO0356045.1"/>
    <property type="molecule type" value="Genomic_DNA"/>
</dbReference>
<dbReference type="InterPro" id="IPR025997">
    <property type="entry name" value="SBP_2_dom"/>
</dbReference>
<dbReference type="PANTHER" id="PTHR46847:SF1">
    <property type="entry name" value="D-ALLOSE-BINDING PERIPLASMIC PROTEIN-RELATED"/>
    <property type="match status" value="1"/>
</dbReference>
<accession>A0ABS3G9E7</accession>
<comment type="similarity">
    <text evidence="2">Belongs to the bacterial solute-binding protein 2 family.</text>
</comment>
<name>A0ABS3G9E7_9FLAO</name>
<feature type="compositionally biased region" description="Basic and acidic residues" evidence="4">
    <location>
        <begin position="12"/>
        <end position="24"/>
    </location>
</feature>
<dbReference type="Proteomes" id="UP000664044">
    <property type="component" value="Unassembled WGS sequence"/>
</dbReference>
<feature type="domain" description="Periplasmic binding protein" evidence="5">
    <location>
        <begin position="68"/>
        <end position="324"/>
    </location>
</feature>
<dbReference type="SUPFAM" id="SSF53822">
    <property type="entry name" value="Periplasmic binding protein-like I"/>
    <property type="match status" value="1"/>
</dbReference>
<evidence type="ECO:0000313" key="6">
    <source>
        <dbReference type="EMBL" id="MBO0356045.1"/>
    </source>
</evidence>